<dbReference type="InterPro" id="IPR004467">
    <property type="entry name" value="Or_phspho_trans_dom"/>
</dbReference>
<dbReference type="Proteomes" id="UP000277582">
    <property type="component" value="Unassembled WGS sequence"/>
</dbReference>
<dbReference type="SUPFAM" id="SSF53271">
    <property type="entry name" value="PRTase-like"/>
    <property type="match status" value="1"/>
</dbReference>
<feature type="binding site" evidence="6">
    <location>
        <position position="88"/>
    </location>
    <ligand>
        <name>5-phospho-alpha-D-ribose 1-diphosphate</name>
        <dbReference type="ChEBI" id="CHEBI:58017"/>
        <note>ligand shared between dimeric partners</note>
    </ligand>
</feature>
<dbReference type="InterPro" id="IPR000836">
    <property type="entry name" value="PRTase_dom"/>
</dbReference>
<keyword evidence="5 6" id="KW-0665">Pyrimidine biosynthesis</keyword>
<evidence type="ECO:0000256" key="5">
    <source>
        <dbReference type="ARBA" id="ARBA00022975"/>
    </source>
</evidence>
<dbReference type="CDD" id="cd06223">
    <property type="entry name" value="PRTases_typeI"/>
    <property type="match status" value="1"/>
</dbReference>
<dbReference type="InterPro" id="IPR029057">
    <property type="entry name" value="PRTase-like"/>
</dbReference>
<keyword evidence="4 6" id="KW-0808">Transferase</keyword>
<proteinExistence type="inferred from homology"/>
<dbReference type="UniPathway" id="UPA00070">
    <property type="reaction ID" value="UER00119"/>
</dbReference>
<comment type="similarity">
    <text evidence="6">Belongs to the purine/pyrimidine phosphoribosyltransferase family. PyrE subfamily.</text>
</comment>
<dbReference type="PANTHER" id="PTHR19278:SF9">
    <property type="entry name" value="URIDINE 5'-MONOPHOSPHATE SYNTHASE"/>
    <property type="match status" value="1"/>
</dbReference>
<sequence>MESISLDLHSIGAVKLGNFVLSSGMRSPVYLDLRIVPSHPEVFRKIVSLSVQALKNLDFDIVCGIATGGLPLSSVIAYLMEKPLIYFRRSEKEHGTMKRIEGEVKKGANVIVVDDVATTGGSILEAVKALREQGAVVRKAFVVVDRGQGARKNLMAEDVELISITTLKKVLLELREAGAISGVEEVIKELE</sequence>
<feature type="binding site" evidence="6">
    <location>
        <position position="118"/>
    </location>
    <ligand>
        <name>orotate</name>
        <dbReference type="ChEBI" id="CHEBI:30839"/>
    </ligand>
</feature>
<keyword evidence="6" id="KW-0460">Magnesium</keyword>
<reference evidence="8 9" key="1">
    <citation type="submission" date="2018-10" db="EMBL/GenBank/DDBJ databases">
        <title>Co-occurring genomic capacity for anaerobic methane metabolism and dissimilatory sulfite reduction discovered in the Korarchaeota.</title>
        <authorList>
            <person name="Mckay L.J."/>
            <person name="Dlakic M."/>
            <person name="Fields M.W."/>
            <person name="Delmont T.O."/>
            <person name="Eren A.M."/>
            <person name="Jay Z.J."/>
            <person name="Klingelsmith K.B."/>
            <person name="Rusch D.B."/>
            <person name="Inskeep W.P."/>
        </authorList>
    </citation>
    <scope>NUCLEOTIDE SEQUENCE [LARGE SCALE GENOMIC DNA]</scope>
    <source>
        <strain evidence="8 9">MDKW</strain>
    </source>
</reference>
<comment type="pathway">
    <text evidence="1 6">Pyrimidine metabolism; UMP biosynthesis via de novo pathway; UMP from orotate: step 1/2.</text>
</comment>
<evidence type="ECO:0000313" key="8">
    <source>
        <dbReference type="EMBL" id="RSN71453.1"/>
    </source>
</evidence>
<dbReference type="GO" id="GO:0004588">
    <property type="term" value="F:orotate phosphoribosyltransferase activity"/>
    <property type="evidence" value="ECO:0007669"/>
    <property type="project" value="UniProtKB-UniRule"/>
</dbReference>
<dbReference type="GO" id="GO:0000287">
    <property type="term" value="F:magnesium ion binding"/>
    <property type="evidence" value="ECO:0007669"/>
    <property type="project" value="UniProtKB-UniRule"/>
</dbReference>
<dbReference type="HAMAP" id="MF_01208">
    <property type="entry name" value="PyrE"/>
    <property type="match status" value="1"/>
</dbReference>
<comment type="catalytic activity">
    <reaction evidence="6">
        <text>orotidine 5'-phosphate + diphosphate = orotate + 5-phospho-alpha-D-ribose 1-diphosphate</text>
        <dbReference type="Rhea" id="RHEA:10380"/>
        <dbReference type="ChEBI" id="CHEBI:30839"/>
        <dbReference type="ChEBI" id="CHEBI:33019"/>
        <dbReference type="ChEBI" id="CHEBI:57538"/>
        <dbReference type="ChEBI" id="CHEBI:58017"/>
        <dbReference type="EC" id="2.4.2.10"/>
    </reaction>
</comment>
<evidence type="ECO:0000256" key="1">
    <source>
        <dbReference type="ARBA" id="ARBA00004889"/>
    </source>
</evidence>
<keyword evidence="3 6" id="KW-0328">Glycosyltransferase</keyword>
<evidence type="ECO:0000259" key="7">
    <source>
        <dbReference type="Pfam" id="PF00156"/>
    </source>
</evidence>
<feature type="binding site" description="in other chain" evidence="6">
    <location>
        <begin position="114"/>
        <end position="122"/>
    </location>
    <ligand>
        <name>5-phospho-alpha-D-ribose 1-diphosphate</name>
        <dbReference type="ChEBI" id="CHEBI:58017"/>
        <note>ligand shared between dimeric partners</note>
    </ligand>
</feature>
<evidence type="ECO:0000256" key="2">
    <source>
        <dbReference type="ARBA" id="ARBA00011971"/>
    </source>
</evidence>
<dbReference type="PANTHER" id="PTHR19278">
    <property type="entry name" value="OROTATE PHOSPHORIBOSYLTRANSFERASE"/>
    <property type="match status" value="1"/>
</dbReference>
<feature type="binding site" evidence="6">
    <location>
        <position position="92"/>
    </location>
    <ligand>
        <name>5-phospho-alpha-D-ribose 1-diphosphate</name>
        <dbReference type="ChEBI" id="CHEBI:58017"/>
        <note>ligand shared between dimeric partners</note>
    </ligand>
</feature>
<keyword evidence="9" id="KW-1185">Reference proteome</keyword>
<dbReference type="EC" id="2.4.2.10" evidence="2 6"/>
<name>A0A429GCF2_9CREN</name>
<evidence type="ECO:0000313" key="9">
    <source>
        <dbReference type="Proteomes" id="UP000277582"/>
    </source>
</evidence>
<feature type="binding site" evidence="6">
    <location>
        <position position="94"/>
    </location>
    <ligand>
        <name>5-phospho-alpha-D-ribose 1-diphosphate</name>
        <dbReference type="ChEBI" id="CHEBI:58017"/>
        <note>ligand shared between dimeric partners</note>
    </ligand>
</feature>
<dbReference type="GO" id="GO:0044205">
    <property type="term" value="P:'de novo' UMP biosynthetic process"/>
    <property type="evidence" value="ECO:0007669"/>
    <property type="project" value="UniProtKB-UniRule"/>
</dbReference>
<feature type="binding site" evidence="6">
    <location>
        <position position="146"/>
    </location>
    <ligand>
        <name>orotate</name>
        <dbReference type="ChEBI" id="CHEBI:30839"/>
    </ligand>
</feature>
<dbReference type="GO" id="GO:0019856">
    <property type="term" value="P:pyrimidine nucleobase biosynthetic process"/>
    <property type="evidence" value="ECO:0007669"/>
    <property type="project" value="TreeGrafter"/>
</dbReference>
<dbReference type="OrthoDB" id="9089at2157"/>
<evidence type="ECO:0000256" key="3">
    <source>
        <dbReference type="ARBA" id="ARBA00022676"/>
    </source>
</evidence>
<organism evidence="8 9">
    <name type="scientific">Candidatus Methanodesulfokora washburnensis</name>
    <dbReference type="NCBI Taxonomy" id="2478471"/>
    <lineage>
        <taxon>Archaea</taxon>
        <taxon>Thermoproteota</taxon>
        <taxon>Candidatus Korarchaeia</taxon>
        <taxon>Candidatus Korarchaeia incertae sedis</taxon>
        <taxon>Candidatus Methanodesulfokora</taxon>
    </lineage>
</organism>
<comment type="cofactor">
    <cofactor evidence="6">
        <name>Mg(2+)</name>
        <dbReference type="ChEBI" id="CHEBI:18420"/>
    </cofactor>
</comment>
<dbReference type="AlphaFoldDB" id="A0A429GCF2"/>
<gene>
    <name evidence="6" type="primary">pyrE</name>
    <name evidence="8" type="ORF">D6D85_16055</name>
</gene>
<comment type="subunit">
    <text evidence="6">Homodimer.</text>
</comment>
<evidence type="ECO:0000256" key="4">
    <source>
        <dbReference type="ARBA" id="ARBA00022679"/>
    </source>
</evidence>
<evidence type="ECO:0000256" key="6">
    <source>
        <dbReference type="HAMAP-Rule" id="MF_01208"/>
    </source>
</evidence>
<protein>
    <recommendedName>
        <fullName evidence="2 6">Orotate phosphoribosyltransferase</fullName>
        <shortName evidence="6">OPRT</shortName>
        <shortName evidence="6">OPRTase</shortName>
        <ecNumber evidence="2 6">2.4.2.10</ecNumber>
    </recommendedName>
</protein>
<comment type="caution">
    <text evidence="8">The sequence shown here is derived from an EMBL/GenBank/DDBJ whole genome shotgun (WGS) entry which is preliminary data.</text>
</comment>
<dbReference type="Pfam" id="PF00156">
    <property type="entry name" value="Pribosyltran"/>
    <property type="match status" value="1"/>
</dbReference>
<feature type="domain" description="Phosphoribosyltransferase" evidence="7">
    <location>
        <begin position="39"/>
        <end position="153"/>
    </location>
</feature>
<dbReference type="EMBL" id="RCOS01000175">
    <property type="protein sequence ID" value="RSN71453.1"/>
    <property type="molecule type" value="Genomic_DNA"/>
</dbReference>
<comment type="function">
    <text evidence="6">Catalyzes the transfer of a ribosyl phosphate group from 5-phosphoribose 1-diphosphate to orotate, leading to the formation of orotidine monophosphate (OMP).</text>
</comment>
<dbReference type="InterPro" id="IPR023031">
    <property type="entry name" value="OPRT"/>
</dbReference>
<dbReference type="Gene3D" id="3.40.50.2020">
    <property type="match status" value="1"/>
</dbReference>
<dbReference type="NCBIfam" id="TIGR00336">
    <property type="entry name" value="pyrE"/>
    <property type="match status" value="1"/>
</dbReference>
<comment type="caution">
    <text evidence="6">Lacks conserved residue(s) required for the propagation of feature annotation.</text>
</comment>
<accession>A0A429GCF2</accession>